<protein>
    <recommendedName>
        <fullName evidence="3">Transposase</fullName>
    </recommendedName>
</protein>
<gene>
    <name evidence="1" type="ORF">ILUMI_06116</name>
</gene>
<sequence>MESERDFEKQRIGIKFLVNELEMMNPVYGEHLVKRSLFFKWVGRFREERSSTEEDEQSGRPGDAVSKTFARHLQLGTLKNRPRQSRFLSQIARRSAAISHPEFQRQLFEATGVRVSPETVRKRLRAQN</sequence>
<evidence type="ECO:0000313" key="1">
    <source>
        <dbReference type="EMBL" id="KAF2900070.1"/>
    </source>
</evidence>
<evidence type="ECO:0008006" key="3">
    <source>
        <dbReference type="Google" id="ProtNLM"/>
    </source>
</evidence>
<organism evidence="1 2">
    <name type="scientific">Ignelater luminosus</name>
    <name type="common">Cucubano</name>
    <name type="synonym">Pyrophorus luminosus</name>
    <dbReference type="NCBI Taxonomy" id="2038154"/>
    <lineage>
        <taxon>Eukaryota</taxon>
        <taxon>Metazoa</taxon>
        <taxon>Ecdysozoa</taxon>
        <taxon>Arthropoda</taxon>
        <taxon>Hexapoda</taxon>
        <taxon>Insecta</taxon>
        <taxon>Pterygota</taxon>
        <taxon>Neoptera</taxon>
        <taxon>Endopterygota</taxon>
        <taxon>Coleoptera</taxon>
        <taxon>Polyphaga</taxon>
        <taxon>Elateriformia</taxon>
        <taxon>Elateroidea</taxon>
        <taxon>Elateridae</taxon>
        <taxon>Agrypninae</taxon>
        <taxon>Pyrophorini</taxon>
        <taxon>Ignelater</taxon>
    </lineage>
</organism>
<evidence type="ECO:0000313" key="2">
    <source>
        <dbReference type="Proteomes" id="UP000801492"/>
    </source>
</evidence>
<dbReference type="EMBL" id="VTPC01002421">
    <property type="protein sequence ID" value="KAF2900070.1"/>
    <property type="molecule type" value="Genomic_DNA"/>
</dbReference>
<proteinExistence type="predicted"/>
<accession>A0A8K0DG96</accession>
<comment type="caution">
    <text evidence="1">The sequence shown here is derived from an EMBL/GenBank/DDBJ whole genome shotgun (WGS) entry which is preliminary data.</text>
</comment>
<dbReference type="Proteomes" id="UP000801492">
    <property type="component" value="Unassembled WGS sequence"/>
</dbReference>
<reference evidence="1" key="1">
    <citation type="submission" date="2019-08" db="EMBL/GenBank/DDBJ databases">
        <title>The genome of the North American firefly Photinus pyralis.</title>
        <authorList>
            <consortium name="Photinus pyralis genome working group"/>
            <person name="Fallon T.R."/>
            <person name="Sander Lower S.E."/>
            <person name="Weng J.-K."/>
        </authorList>
    </citation>
    <scope>NUCLEOTIDE SEQUENCE</scope>
    <source>
        <strain evidence="1">TRF0915ILg1</strain>
        <tissue evidence="1">Whole body</tissue>
    </source>
</reference>
<keyword evidence="2" id="KW-1185">Reference proteome</keyword>
<name>A0A8K0DG96_IGNLU</name>
<dbReference type="AlphaFoldDB" id="A0A8K0DG96"/>
<dbReference type="OrthoDB" id="6596370at2759"/>